<keyword evidence="3" id="KW-1185">Reference proteome</keyword>
<gene>
    <name evidence="2" type="ORF">HDK90DRAFT_471069</name>
</gene>
<feature type="compositionally biased region" description="Low complexity" evidence="1">
    <location>
        <begin position="133"/>
        <end position="147"/>
    </location>
</feature>
<evidence type="ECO:0000256" key="1">
    <source>
        <dbReference type="SAM" id="MobiDB-lite"/>
    </source>
</evidence>
<feature type="compositionally biased region" description="Basic residues" evidence="1">
    <location>
        <begin position="9"/>
        <end position="20"/>
    </location>
</feature>
<protein>
    <submittedName>
        <fullName evidence="2">Uncharacterized protein</fullName>
    </submittedName>
</protein>
<feature type="compositionally biased region" description="Basic and acidic residues" evidence="1">
    <location>
        <begin position="166"/>
        <end position="185"/>
    </location>
</feature>
<accession>A0ABR1YAR7</accession>
<evidence type="ECO:0000313" key="2">
    <source>
        <dbReference type="EMBL" id="KAK8222753.1"/>
    </source>
</evidence>
<dbReference type="EMBL" id="JBBWRZ010000015">
    <property type="protein sequence ID" value="KAK8222753.1"/>
    <property type="molecule type" value="Genomic_DNA"/>
</dbReference>
<proteinExistence type="predicted"/>
<feature type="region of interest" description="Disordered" evidence="1">
    <location>
        <begin position="1"/>
        <end position="185"/>
    </location>
</feature>
<sequence>MAWREERRRKTAKEKTKRRSNPPIPQTTKRRRGEPIGEEKCAEEEDAEARNRREEHTRRKRREKRDGSHPPTQQKTTRKAREPKSKASRLEAREGSKEKEERARKRHATSTNSANNPHSHVQIQHYDGHQPITRAGRARPTTTAGARLHGSTTLAADGQQTLKGPEANRKAHTAERDDSQQLPLRLDDSKTGAACLHGVQDEIHGDQAGCLYPQETTGIEMPEPTTHKPKPMVASSQSSDSTTRTTGPADRDAVVARTLRRLWPDELAFDPRPTDCSGRISASSRREEARKTQKKERW</sequence>
<feature type="compositionally biased region" description="Low complexity" evidence="1">
    <location>
        <begin position="235"/>
        <end position="246"/>
    </location>
</feature>
<dbReference type="Proteomes" id="UP001492380">
    <property type="component" value="Unassembled WGS sequence"/>
</dbReference>
<feature type="region of interest" description="Disordered" evidence="1">
    <location>
        <begin position="265"/>
        <end position="298"/>
    </location>
</feature>
<comment type="caution">
    <text evidence="2">The sequence shown here is derived from an EMBL/GenBank/DDBJ whole genome shotgun (WGS) entry which is preliminary data.</text>
</comment>
<evidence type="ECO:0000313" key="3">
    <source>
        <dbReference type="Proteomes" id="UP001492380"/>
    </source>
</evidence>
<feature type="region of interest" description="Disordered" evidence="1">
    <location>
        <begin position="216"/>
        <end position="253"/>
    </location>
</feature>
<feature type="compositionally biased region" description="Polar residues" evidence="1">
    <location>
        <begin position="150"/>
        <end position="162"/>
    </location>
</feature>
<feature type="compositionally biased region" description="Basic and acidic residues" evidence="1">
    <location>
        <begin position="79"/>
        <end position="103"/>
    </location>
</feature>
<name>A0ABR1YAR7_9PEZI</name>
<feature type="compositionally biased region" description="Basic and acidic residues" evidence="1">
    <location>
        <begin position="48"/>
        <end position="57"/>
    </location>
</feature>
<feature type="compositionally biased region" description="Polar residues" evidence="1">
    <location>
        <begin position="109"/>
        <end position="122"/>
    </location>
</feature>
<organism evidence="2 3">
    <name type="scientific">Phyllosticta capitalensis</name>
    <dbReference type="NCBI Taxonomy" id="121624"/>
    <lineage>
        <taxon>Eukaryota</taxon>
        <taxon>Fungi</taxon>
        <taxon>Dikarya</taxon>
        <taxon>Ascomycota</taxon>
        <taxon>Pezizomycotina</taxon>
        <taxon>Dothideomycetes</taxon>
        <taxon>Dothideomycetes incertae sedis</taxon>
        <taxon>Botryosphaeriales</taxon>
        <taxon>Phyllostictaceae</taxon>
        <taxon>Phyllosticta</taxon>
    </lineage>
</organism>
<reference evidence="2 3" key="1">
    <citation type="submission" date="2024-04" db="EMBL/GenBank/DDBJ databases">
        <title>Phyllosticta paracitricarpa is synonymous to the EU quarantine fungus P. citricarpa based on phylogenomic analyses.</title>
        <authorList>
            <consortium name="Lawrence Berkeley National Laboratory"/>
            <person name="Van Ingen-Buijs V.A."/>
            <person name="Van Westerhoven A.C."/>
            <person name="Haridas S."/>
            <person name="Skiadas P."/>
            <person name="Martin F."/>
            <person name="Groenewald J.Z."/>
            <person name="Crous P.W."/>
            <person name="Seidl M.F."/>
        </authorList>
    </citation>
    <scope>NUCLEOTIDE SEQUENCE [LARGE SCALE GENOMIC DNA]</scope>
    <source>
        <strain evidence="2 3">CBS 123374</strain>
    </source>
</reference>